<evidence type="ECO:0000313" key="2">
    <source>
        <dbReference type="EMBL" id="KAI5444169.1"/>
    </source>
</evidence>
<reference evidence="2 3" key="1">
    <citation type="journal article" date="2022" name="Nat. Genet.">
        <title>Improved pea reference genome and pan-genome highlight genomic features and evolutionary characteristics.</title>
        <authorList>
            <person name="Yang T."/>
            <person name="Liu R."/>
            <person name="Luo Y."/>
            <person name="Hu S."/>
            <person name="Wang D."/>
            <person name="Wang C."/>
            <person name="Pandey M.K."/>
            <person name="Ge S."/>
            <person name="Xu Q."/>
            <person name="Li N."/>
            <person name="Li G."/>
            <person name="Huang Y."/>
            <person name="Saxena R.K."/>
            <person name="Ji Y."/>
            <person name="Li M."/>
            <person name="Yan X."/>
            <person name="He Y."/>
            <person name="Liu Y."/>
            <person name="Wang X."/>
            <person name="Xiang C."/>
            <person name="Varshney R.K."/>
            <person name="Ding H."/>
            <person name="Gao S."/>
            <person name="Zong X."/>
        </authorList>
    </citation>
    <scope>NUCLEOTIDE SEQUENCE [LARGE SCALE GENOMIC DNA]</scope>
    <source>
        <strain evidence="2 3">cv. Zhongwan 6</strain>
    </source>
</reference>
<evidence type="ECO:0000259" key="1">
    <source>
        <dbReference type="Pfam" id="PF24964"/>
    </source>
</evidence>
<dbReference type="GO" id="GO:0003676">
    <property type="term" value="F:nucleic acid binding"/>
    <property type="evidence" value="ECO:0007669"/>
    <property type="project" value="InterPro"/>
</dbReference>
<dbReference type="Gene3D" id="3.30.420.10">
    <property type="entry name" value="Ribonuclease H-like superfamily/Ribonuclease H"/>
    <property type="match status" value="1"/>
</dbReference>
<feature type="domain" description="DUF7769" evidence="1">
    <location>
        <begin position="19"/>
        <end position="71"/>
    </location>
</feature>
<name>A0A9D5GX45_PEA</name>
<evidence type="ECO:0000313" key="3">
    <source>
        <dbReference type="Proteomes" id="UP001058974"/>
    </source>
</evidence>
<dbReference type="PANTHER" id="PTHR47169:SF2">
    <property type="entry name" value="OS01G0541250 PROTEIN"/>
    <property type="match status" value="1"/>
</dbReference>
<organism evidence="2 3">
    <name type="scientific">Pisum sativum</name>
    <name type="common">Garden pea</name>
    <name type="synonym">Lathyrus oleraceus</name>
    <dbReference type="NCBI Taxonomy" id="3888"/>
    <lineage>
        <taxon>Eukaryota</taxon>
        <taxon>Viridiplantae</taxon>
        <taxon>Streptophyta</taxon>
        <taxon>Embryophyta</taxon>
        <taxon>Tracheophyta</taxon>
        <taxon>Spermatophyta</taxon>
        <taxon>Magnoliopsida</taxon>
        <taxon>eudicotyledons</taxon>
        <taxon>Gunneridae</taxon>
        <taxon>Pentapetalae</taxon>
        <taxon>rosids</taxon>
        <taxon>fabids</taxon>
        <taxon>Fabales</taxon>
        <taxon>Fabaceae</taxon>
        <taxon>Papilionoideae</taxon>
        <taxon>50 kb inversion clade</taxon>
        <taxon>NPAAA clade</taxon>
        <taxon>Hologalegina</taxon>
        <taxon>IRL clade</taxon>
        <taxon>Fabeae</taxon>
        <taxon>Lathyrus</taxon>
    </lineage>
</organism>
<comment type="caution">
    <text evidence="2">The sequence shown here is derived from an EMBL/GenBank/DDBJ whole genome shotgun (WGS) entry which is preliminary data.</text>
</comment>
<keyword evidence="3" id="KW-1185">Reference proteome</keyword>
<gene>
    <name evidence="2" type="ORF">KIW84_012693</name>
</gene>
<proteinExistence type="predicted"/>
<dbReference type="PANTHER" id="PTHR47169">
    <property type="entry name" value="OS01G0541250 PROTEIN"/>
    <property type="match status" value="1"/>
</dbReference>
<dbReference type="EMBL" id="JAMSHJ010000001">
    <property type="protein sequence ID" value="KAI5444169.1"/>
    <property type="molecule type" value="Genomic_DNA"/>
</dbReference>
<dbReference type="InterPro" id="IPR036397">
    <property type="entry name" value="RNaseH_sf"/>
</dbReference>
<accession>A0A9D5GX45</accession>
<sequence length="440" mass="50407">MADENESVISESSKKRGFLNNEDRKAICQILLCSSDVNGNLIGTGVVERVAASYNVHRSVIYRIWKQLKDTGNVCHNRTQNCGRKRVQLDLELMRQVPLSKRSTYRSLACALNIPKTSLVRLHKVGVIRRHTNTLKPYLKEDNMIACLRFCLSMIDKNSLPHDPKFISMHNIVFIDEKWFYITRNKVTNYLHVDEEEPHRTCKSKNFISKVMFLCAVTRPRFDNEENETYSGKIGIFPFVYEQPARRSSVNRVAGTIETKPIASVTREVNKAYLINKVLPAIENMWPREDVGKKIFIQQDNARSHISKDDPDFCRAASESEFDIQLTCQPPNSPDLNVLDLGFFNAIQSLQQKEPVKSIDELVGAVQKAFDEFSTVQSNKIFSTLQSCMIEIMKINGSNKYKIPHMKKDMLYKQGGIPVQMSCDSSLVQEVTEYLQNYDS</sequence>
<dbReference type="AlphaFoldDB" id="A0A9D5GX45"/>
<dbReference type="InterPro" id="IPR056671">
    <property type="entry name" value="DUF7769"/>
</dbReference>
<dbReference type="Gramene" id="Psat01G0269300-T1">
    <property type="protein sequence ID" value="KAI5444169.1"/>
    <property type="gene ID" value="KIW84_012693"/>
</dbReference>
<dbReference type="Proteomes" id="UP001058974">
    <property type="component" value="Chromosome 1"/>
</dbReference>
<protein>
    <recommendedName>
        <fullName evidence="1">DUF7769 domain-containing protein</fullName>
    </recommendedName>
</protein>
<dbReference type="Pfam" id="PF24964">
    <property type="entry name" value="DUF7769"/>
    <property type="match status" value="1"/>
</dbReference>